<protein>
    <recommendedName>
        <fullName evidence="4">Adhesin domain-containing protein</fullName>
    </recommendedName>
</protein>
<dbReference type="RefSeq" id="WP_133552122.1">
    <property type="nucleotide sequence ID" value="NZ_SNWM01000001.1"/>
</dbReference>
<organism evidence="2 3">
    <name type="scientific">Pedobacter duraquae</name>
    <dbReference type="NCBI Taxonomy" id="425511"/>
    <lineage>
        <taxon>Bacteria</taxon>
        <taxon>Pseudomonadati</taxon>
        <taxon>Bacteroidota</taxon>
        <taxon>Sphingobacteriia</taxon>
        <taxon>Sphingobacteriales</taxon>
        <taxon>Sphingobacteriaceae</taxon>
        <taxon>Pedobacter</taxon>
    </lineage>
</organism>
<comment type="caution">
    <text evidence="2">The sequence shown here is derived from an EMBL/GenBank/DDBJ whole genome shotgun (WGS) entry which is preliminary data.</text>
</comment>
<evidence type="ECO:0008006" key="4">
    <source>
        <dbReference type="Google" id="ProtNLM"/>
    </source>
</evidence>
<gene>
    <name evidence="2" type="ORF">CLV32_0561</name>
</gene>
<feature type="signal peptide" evidence="1">
    <location>
        <begin position="1"/>
        <end position="19"/>
    </location>
</feature>
<accession>A0A4R6IPP9</accession>
<feature type="chain" id="PRO_5020687494" description="Adhesin domain-containing protein" evidence="1">
    <location>
        <begin position="20"/>
        <end position="243"/>
    </location>
</feature>
<dbReference type="AlphaFoldDB" id="A0A4R6IPP9"/>
<keyword evidence="3" id="KW-1185">Reference proteome</keyword>
<evidence type="ECO:0000313" key="3">
    <source>
        <dbReference type="Proteomes" id="UP000295499"/>
    </source>
</evidence>
<dbReference type="EMBL" id="SNWM01000001">
    <property type="protein sequence ID" value="TDO24272.1"/>
    <property type="molecule type" value="Genomic_DNA"/>
</dbReference>
<name>A0A4R6IPP9_9SPHI</name>
<reference evidence="2 3" key="1">
    <citation type="submission" date="2019-03" db="EMBL/GenBank/DDBJ databases">
        <title>Genomic Encyclopedia of Archaeal and Bacterial Type Strains, Phase II (KMG-II): from individual species to whole genera.</title>
        <authorList>
            <person name="Goeker M."/>
        </authorList>
    </citation>
    <scope>NUCLEOTIDE SEQUENCE [LARGE SCALE GENOMIC DNA]</scope>
    <source>
        <strain evidence="2 3">DSM 19034</strain>
    </source>
</reference>
<sequence length="243" mass="26798">MKSLVLWLFIAIGPCLALAQTKINKSYPVTKGQTVDLHFDYPKIVHISTWEGNEIVVEATVKINNGESDRAFTLTESTSGDKISISNKLDMDMIPDSYYILDKGIKTRFTSKQDLNAYVAQQGSNSVSTYQQRDIEVTINVKIPNGMTTEIMSTYGIVEVGTFNAPIKVDARYGGIDASVAEKSVGKLQLTTRYGKIFTNLALQPTEKIQKDFFTSITAAPGTGPSYDFSSTYGNIYLRSSVK</sequence>
<proteinExistence type="predicted"/>
<evidence type="ECO:0000313" key="2">
    <source>
        <dbReference type="EMBL" id="TDO24272.1"/>
    </source>
</evidence>
<dbReference type="Proteomes" id="UP000295499">
    <property type="component" value="Unassembled WGS sequence"/>
</dbReference>
<dbReference type="OrthoDB" id="1115882at2"/>
<keyword evidence="1" id="KW-0732">Signal</keyword>
<evidence type="ECO:0000256" key="1">
    <source>
        <dbReference type="SAM" id="SignalP"/>
    </source>
</evidence>